<dbReference type="EMBL" id="DF977461">
    <property type="protein sequence ID" value="GAP87829.1"/>
    <property type="molecule type" value="Genomic_DNA"/>
</dbReference>
<proteinExistence type="predicted"/>
<protein>
    <submittedName>
        <fullName evidence="2">Uncharacterized protein</fullName>
    </submittedName>
</protein>
<dbReference type="Proteomes" id="UP000054516">
    <property type="component" value="Unassembled WGS sequence"/>
</dbReference>
<evidence type="ECO:0000256" key="1">
    <source>
        <dbReference type="SAM" id="MobiDB-lite"/>
    </source>
</evidence>
<feature type="compositionally biased region" description="Acidic residues" evidence="1">
    <location>
        <begin position="186"/>
        <end position="195"/>
    </location>
</feature>
<reference evidence="2" key="1">
    <citation type="submission" date="2016-03" db="EMBL/GenBank/DDBJ databases">
        <title>Draft genome sequence of Rosellinia necatrix.</title>
        <authorList>
            <person name="Kanematsu S."/>
        </authorList>
    </citation>
    <scope>NUCLEOTIDE SEQUENCE [LARGE SCALE GENOMIC DNA]</scope>
    <source>
        <strain evidence="2">W97</strain>
    </source>
</reference>
<accession>A0A1W2TI55</accession>
<feature type="region of interest" description="Disordered" evidence="1">
    <location>
        <begin position="169"/>
        <end position="208"/>
    </location>
</feature>
<gene>
    <name evidence="2" type="ORF">SAMD00023353_1601810</name>
</gene>
<feature type="compositionally biased region" description="Basic and acidic residues" evidence="1">
    <location>
        <begin position="174"/>
        <end position="185"/>
    </location>
</feature>
<keyword evidence="3" id="KW-1185">Reference proteome</keyword>
<name>A0A1W2TI55_ROSNE</name>
<evidence type="ECO:0000313" key="3">
    <source>
        <dbReference type="Proteomes" id="UP000054516"/>
    </source>
</evidence>
<sequence length="208" mass="24232">MRQSVDGTPPHNGLEIVEALNIDKSILAWTRANGSKNQDTEGCYCGEYHLRYEIQNNLRNRHNNHRRKFRCEHARKGSKRRTPKPCEGAEGDINYTIKEFIVEGECPTCSVERARSRRQQITRQKKRMDQEWERRIRLEGEIETEAHREERMRRASLQMEQNALLAQSRKRQATMREIHNELRDIQEEECSESEVPDSPNGAGGTSSG</sequence>
<evidence type="ECO:0000313" key="2">
    <source>
        <dbReference type="EMBL" id="GAP87829.1"/>
    </source>
</evidence>
<organism evidence="2">
    <name type="scientific">Rosellinia necatrix</name>
    <name type="common">White root-rot fungus</name>
    <dbReference type="NCBI Taxonomy" id="77044"/>
    <lineage>
        <taxon>Eukaryota</taxon>
        <taxon>Fungi</taxon>
        <taxon>Dikarya</taxon>
        <taxon>Ascomycota</taxon>
        <taxon>Pezizomycotina</taxon>
        <taxon>Sordariomycetes</taxon>
        <taxon>Xylariomycetidae</taxon>
        <taxon>Xylariales</taxon>
        <taxon>Xylariaceae</taxon>
        <taxon>Rosellinia</taxon>
    </lineage>
</organism>
<dbReference type="AlphaFoldDB" id="A0A1W2TI55"/>